<sequence>MVEVLIIISIIFAAEIIRFCIICVVTSLNKRVKAYGKHMVDNVHNSICMFCGGIANATYKDSCTLTIYKCKQCKKEHLLDLPTSYNPALQGIPVKWADG</sequence>
<proteinExistence type="predicted"/>
<name>A0A0F9HAZ4_9ZZZZ</name>
<gene>
    <name evidence="2" type="ORF">LCGC14_1725980</name>
</gene>
<feature type="transmembrane region" description="Helical" evidence="1">
    <location>
        <begin position="6"/>
        <end position="28"/>
    </location>
</feature>
<keyword evidence="1" id="KW-0812">Transmembrane</keyword>
<dbReference type="EMBL" id="LAZR01015596">
    <property type="protein sequence ID" value="KKM08225.1"/>
    <property type="molecule type" value="Genomic_DNA"/>
</dbReference>
<keyword evidence="1" id="KW-0472">Membrane</keyword>
<evidence type="ECO:0000256" key="1">
    <source>
        <dbReference type="SAM" id="Phobius"/>
    </source>
</evidence>
<reference evidence="2" key="1">
    <citation type="journal article" date="2015" name="Nature">
        <title>Complex archaea that bridge the gap between prokaryotes and eukaryotes.</title>
        <authorList>
            <person name="Spang A."/>
            <person name="Saw J.H."/>
            <person name="Jorgensen S.L."/>
            <person name="Zaremba-Niedzwiedzka K."/>
            <person name="Martijn J."/>
            <person name="Lind A.E."/>
            <person name="van Eijk R."/>
            <person name="Schleper C."/>
            <person name="Guy L."/>
            <person name="Ettema T.J."/>
        </authorList>
    </citation>
    <scope>NUCLEOTIDE SEQUENCE</scope>
</reference>
<accession>A0A0F9HAZ4</accession>
<keyword evidence="1" id="KW-1133">Transmembrane helix</keyword>
<evidence type="ECO:0000313" key="2">
    <source>
        <dbReference type="EMBL" id="KKM08225.1"/>
    </source>
</evidence>
<comment type="caution">
    <text evidence="2">The sequence shown here is derived from an EMBL/GenBank/DDBJ whole genome shotgun (WGS) entry which is preliminary data.</text>
</comment>
<organism evidence="2">
    <name type="scientific">marine sediment metagenome</name>
    <dbReference type="NCBI Taxonomy" id="412755"/>
    <lineage>
        <taxon>unclassified sequences</taxon>
        <taxon>metagenomes</taxon>
        <taxon>ecological metagenomes</taxon>
    </lineage>
</organism>
<protein>
    <submittedName>
        <fullName evidence="2">Uncharacterized protein</fullName>
    </submittedName>
</protein>
<dbReference type="AlphaFoldDB" id="A0A0F9HAZ4"/>